<dbReference type="InterPro" id="IPR000859">
    <property type="entry name" value="CUB_dom"/>
</dbReference>
<feature type="non-terminal residue" evidence="5">
    <location>
        <position position="1"/>
    </location>
</feature>
<evidence type="ECO:0000259" key="3">
    <source>
        <dbReference type="PROSITE" id="PS01180"/>
    </source>
</evidence>
<dbReference type="SMART" id="SM00042">
    <property type="entry name" value="CUB"/>
    <property type="match status" value="1"/>
</dbReference>
<dbReference type="FunFam" id="2.60.120.290:FF:000080">
    <property type="entry name" value="Zinc metalloproteinase"/>
    <property type="match status" value="1"/>
</dbReference>
<evidence type="ECO:0000313" key="5">
    <source>
        <dbReference type="EMBL" id="GMS81137.1"/>
    </source>
</evidence>
<dbReference type="InterPro" id="IPR035914">
    <property type="entry name" value="Sperma_CUB_dom_sf"/>
</dbReference>
<dbReference type="PROSITE" id="PS50026">
    <property type="entry name" value="EGF_3"/>
    <property type="match status" value="1"/>
</dbReference>
<feature type="disulfide bond" evidence="2">
    <location>
        <begin position="3"/>
        <end position="12"/>
    </location>
</feature>
<organism evidence="5 6">
    <name type="scientific">Pristionchus entomophagus</name>
    <dbReference type="NCBI Taxonomy" id="358040"/>
    <lineage>
        <taxon>Eukaryota</taxon>
        <taxon>Metazoa</taxon>
        <taxon>Ecdysozoa</taxon>
        <taxon>Nematoda</taxon>
        <taxon>Chromadorea</taxon>
        <taxon>Rhabditida</taxon>
        <taxon>Rhabditina</taxon>
        <taxon>Diplogasteromorpha</taxon>
        <taxon>Diplogasteroidea</taxon>
        <taxon>Neodiplogasteridae</taxon>
        <taxon>Pristionchus</taxon>
    </lineage>
</organism>
<keyword evidence="1 2" id="KW-1015">Disulfide bond</keyword>
<evidence type="ECO:0008006" key="7">
    <source>
        <dbReference type="Google" id="ProtNLM"/>
    </source>
</evidence>
<feature type="domain" description="EGF-like" evidence="4">
    <location>
        <begin position="1"/>
        <end position="13"/>
    </location>
</feature>
<proteinExistence type="predicted"/>
<comment type="caution">
    <text evidence="2">Lacks conserved residue(s) required for the propagation of feature annotation.</text>
</comment>
<keyword evidence="6" id="KW-1185">Reference proteome</keyword>
<dbReference type="PROSITE" id="PS01186">
    <property type="entry name" value="EGF_2"/>
    <property type="match status" value="1"/>
</dbReference>
<comment type="caution">
    <text evidence="5">The sequence shown here is derived from an EMBL/GenBank/DDBJ whole genome shotgun (WGS) entry which is preliminary data.</text>
</comment>
<dbReference type="PROSITE" id="PS01180">
    <property type="entry name" value="CUB"/>
    <property type="match status" value="1"/>
</dbReference>
<sequence length="138" mass="14643">CVCPRGFAGDSCDATAKSDAPVCNGGTLTATDQPQSVDASVGTNDFVPYPVASNCYWMINAPAGKKIVFNLTAAPSSCVQNCAWQGVEILMGNFDTYGVTMCCPSMIGQEFTATGNLAIVRGFARSNLANFSFTYRYF</sequence>
<accession>A0AAV5SEW4</accession>
<evidence type="ECO:0000313" key="6">
    <source>
        <dbReference type="Proteomes" id="UP001432027"/>
    </source>
</evidence>
<dbReference type="AlphaFoldDB" id="A0AAV5SEW4"/>
<keyword evidence="2" id="KW-0245">EGF-like domain</keyword>
<dbReference type="PROSITE" id="PS00022">
    <property type="entry name" value="EGF_1"/>
    <property type="match status" value="1"/>
</dbReference>
<reference evidence="5" key="1">
    <citation type="submission" date="2023-10" db="EMBL/GenBank/DDBJ databases">
        <title>Genome assembly of Pristionchus species.</title>
        <authorList>
            <person name="Yoshida K."/>
            <person name="Sommer R.J."/>
        </authorList>
    </citation>
    <scope>NUCLEOTIDE SEQUENCE</scope>
    <source>
        <strain evidence="5">RS0144</strain>
    </source>
</reference>
<dbReference type="Gene3D" id="2.60.120.290">
    <property type="entry name" value="Spermadhesin, CUB domain"/>
    <property type="match status" value="1"/>
</dbReference>
<dbReference type="SUPFAM" id="SSF49854">
    <property type="entry name" value="Spermadhesin, CUB domain"/>
    <property type="match status" value="1"/>
</dbReference>
<evidence type="ECO:0000256" key="2">
    <source>
        <dbReference type="PROSITE-ProRule" id="PRU00076"/>
    </source>
</evidence>
<evidence type="ECO:0000259" key="4">
    <source>
        <dbReference type="PROSITE" id="PS50026"/>
    </source>
</evidence>
<feature type="domain" description="CUB" evidence="3">
    <location>
        <begin position="23"/>
        <end position="138"/>
    </location>
</feature>
<dbReference type="InterPro" id="IPR000742">
    <property type="entry name" value="EGF"/>
</dbReference>
<name>A0AAV5SEW4_9BILA</name>
<gene>
    <name evidence="5" type="ORF">PENTCL1PPCAC_3312</name>
</gene>
<dbReference type="Proteomes" id="UP001432027">
    <property type="component" value="Unassembled WGS sequence"/>
</dbReference>
<dbReference type="Pfam" id="PF00431">
    <property type="entry name" value="CUB"/>
    <property type="match status" value="1"/>
</dbReference>
<protein>
    <recommendedName>
        <fullName evidence="7">CUB domain-containing protein</fullName>
    </recommendedName>
</protein>
<evidence type="ECO:0000256" key="1">
    <source>
        <dbReference type="ARBA" id="ARBA00023157"/>
    </source>
</evidence>
<dbReference type="EMBL" id="BTSX01000001">
    <property type="protein sequence ID" value="GMS81137.1"/>
    <property type="molecule type" value="Genomic_DNA"/>
</dbReference>